<dbReference type="SUPFAM" id="SSF56024">
    <property type="entry name" value="Phospholipase D/nuclease"/>
    <property type="match status" value="2"/>
</dbReference>
<dbReference type="RefSeq" id="WP_062613507.1">
    <property type="nucleotide sequence ID" value="NZ_LNIZ01000003.1"/>
</dbReference>
<dbReference type="PANTHER" id="PTHR21248">
    <property type="entry name" value="CARDIOLIPIN SYNTHASE"/>
    <property type="match status" value="1"/>
</dbReference>
<dbReference type="SMART" id="SM00155">
    <property type="entry name" value="PLDc"/>
    <property type="match status" value="2"/>
</dbReference>
<organism evidence="2 3">
    <name type="scientific">Trueperella bernardiae</name>
    <dbReference type="NCBI Taxonomy" id="59561"/>
    <lineage>
        <taxon>Bacteria</taxon>
        <taxon>Bacillati</taxon>
        <taxon>Actinomycetota</taxon>
        <taxon>Actinomycetes</taxon>
        <taxon>Actinomycetales</taxon>
        <taxon>Actinomycetaceae</taxon>
        <taxon>Trueperella</taxon>
    </lineage>
</organism>
<evidence type="ECO:0000313" key="2">
    <source>
        <dbReference type="EMBL" id="KTF04429.1"/>
    </source>
</evidence>
<dbReference type="AlphaFoldDB" id="A0A0W1KL89"/>
<gene>
    <name evidence="2" type="primary">clsA</name>
    <name evidence="2" type="ORF">AQZ59_00952</name>
</gene>
<keyword evidence="2" id="KW-0808">Transferase</keyword>
<dbReference type="OrthoDB" id="9762009at2"/>
<comment type="caution">
    <text evidence="2">The sequence shown here is derived from an EMBL/GenBank/DDBJ whole genome shotgun (WGS) entry which is preliminary data.</text>
</comment>
<protein>
    <submittedName>
        <fullName evidence="2">Major cardiolipin synthase ClsA</fullName>
        <ecNumber evidence="2">2.7.8.-</ecNumber>
    </submittedName>
</protein>
<dbReference type="InterPro" id="IPR001736">
    <property type="entry name" value="PLipase_D/transphosphatidylase"/>
</dbReference>
<sequence>MSRFLRPNRETPKRLLKYGVLAGVGAQLATVAAVLAVDEHRKRRNPPTGKFPTLPPRTTTVSGSDLTVYTFGEDLYADMLEAIDGAREQVFFETYIIKADEVGYQFRNALIAAARRGVQVYIIIDTFGNLNQDPRFRDFPEQENLHVILFPLLRTGIFTGNGRDRGFDHRKLLVVDQEIGFVGGYNIGSLYADTWRDTHLRIKGPSVWELENAFVDMWNVYRPNSQPELPDRGLSHWSSKVIATQNVPAFKSYPVRASYLGAIDRAYHHVYITMGYFIPDAGILHSLTSAARRGVDVRVLIPEYSNHIVADWVGRPYYKDLLASGVRIFLYREAMIHAKTMTVDGIWSTVGTTNIDRISMDGNFEINVEVFNNPFAKIMEEIFELDMSNSRELTAAQWSQRSTLARVTERILRPLAPLL</sequence>
<dbReference type="CDD" id="cd09110">
    <property type="entry name" value="PLDc_CLS_1"/>
    <property type="match status" value="1"/>
</dbReference>
<dbReference type="Pfam" id="PF13091">
    <property type="entry name" value="PLDc_2"/>
    <property type="match status" value="2"/>
</dbReference>
<dbReference type="PATRIC" id="fig|59561.3.peg.943"/>
<reference evidence="2 3" key="1">
    <citation type="submission" date="2015-11" db="EMBL/GenBank/DDBJ databases">
        <title>Draft Genome Sequence of the Type Strain Trueperella bernardiae LCDC 89-0504T, Isolated from Blood Culture.</title>
        <authorList>
            <person name="Bernier A.-M."/>
            <person name="Bernard K."/>
        </authorList>
    </citation>
    <scope>NUCLEOTIDE SEQUENCE [LARGE SCALE GENOMIC DNA]</scope>
    <source>
        <strain evidence="2 3">LCDC 89-0504</strain>
    </source>
</reference>
<feature type="domain" description="PLD phosphodiesterase" evidence="1">
    <location>
        <begin position="164"/>
        <end position="191"/>
    </location>
</feature>
<evidence type="ECO:0000259" key="1">
    <source>
        <dbReference type="PROSITE" id="PS50035"/>
    </source>
</evidence>
<dbReference type="Proteomes" id="UP000054404">
    <property type="component" value="Unassembled WGS sequence"/>
</dbReference>
<name>A0A0W1KL89_9ACTO</name>
<dbReference type="PROSITE" id="PS50035">
    <property type="entry name" value="PLD"/>
    <property type="match status" value="2"/>
</dbReference>
<dbReference type="STRING" id="59561.AQZ59_00952"/>
<dbReference type="InterPro" id="IPR025202">
    <property type="entry name" value="PLD-like_dom"/>
</dbReference>
<dbReference type="GO" id="GO:0032049">
    <property type="term" value="P:cardiolipin biosynthetic process"/>
    <property type="evidence" value="ECO:0007669"/>
    <property type="project" value="UniProtKB-ARBA"/>
</dbReference>
<keyword evidence="3" id="KW-1185">Reference proteome</keyword>
<dbReference type="Gene3D" id="3.30.870.10">
    <property type="entry name" value="Endonuclease Chain A"/>
    <property type="match status" value="2"/>
</dbReference>
<accession>A0A0W1KL89</accession>
<dbReference type="PANTHER" id="PTHR21248:SF22">
    <property type="entry name" value="PHOSPHOLIPASE D"/>
    <property type="match status" value="1"/>
</dbReference>
<feature type="domain" description="PLD phosphodiesterase" evidence="1">
    <location>
        <begin position="332"/>
        <end position="359"/>
    </location>
</feature>
<dbReference type="CDD" id="cd09159">
    <property type="entry name" value="PLDc_ybhO_like_2"/>
    <property type="match status" value="1"/>
</dbReference>
<dbReference type="GO" id="GO:0030572">
    <property type="term" value="F:phosphatidyltransferase activity"/>
    <property type="evidence" value="ECO:0007669"/>
    <property type="project" value="UniProtKB-ARBA"/>
</dbReference>
<dbReference type="EMBL" id="LNIZ01000003">
    <property type="protein sequence ID" value="KTF04429.1"/>
    <property type="molecule type" value="Genomic_DNA"/>
</dbReference>
<dbReference type="EC" id="2.7.8.-" evidence="2"/>
<proteinExistence type="predicted"/>
<evidence type="ECO:0000313" key="3">
    <source>
        <dbReference type="Proteomes" id="UP000054404"/>
    </source>
</evidence>